<dbReference type="GO" id="GO:0005737">
    <property type="term" value="C:cytoplasm"/>
    <property type="evidence" value="ECO:0007669"/>
    <property type="project" value="TreeGrafter"/>
</dbReference>
<evidence type="ECO:0000259" key="11">
    <source>
        <dbReference type="PROSITE" id="PS50011"/>
    </source>
</evidence>
<evidence type="ECO:0000256" key="6">
    <source>
        <dbReference type="ARBA" id="ARBA00022840"/>
    </source>
</evidence>
<feature type="region of interest" description="Disordered" evidence="10">
    <location>
        <begin position="333"/>
        <end position="471"/>
    </location>
</feature>
<dbReference type="SUPFAM" id="SSF56112">
    <property type="entry name" value="Protein kinase-like (PK-like)"/>
    <property type="match status" value="1"/>
</dbReference>
<dbReference type="RefSeq" id="XP_052947010.1">
    <property type="nucleotide sequence ID" value="XM_053086891.1"/>
</dbReference>
<dbReference type="Pfam" id="PF00069">
    <property type="entry name" value="Pkinase"/>
    <property type="match status" value="2"/>
</dbReference>
<dbReference type="PROSITE" id="PS00107">
    <property type="entry name" value="PROTEIN_KINASE_ATP"/>
    <property type="match status" value="1"/>
</dbReference>
<dbReference type="FunFam" id="1.10.510.10:FF:000409">
    <property type="entry name" value="CMGC/SRPK protein kinase"/>
    <property type="match status" value="1"/>
</dbReference>
<dbReference type="SMART" id="SM00220">
    <property type="entry name" value="S_TKc"/>
    <property type="match status" value="1"/>
</dbReference>
<feature type="compositionally biased region" description="Low complexity" evidence="10">
    <location>
        <begin position="297"/>
        <end position="309"/>
    </location>
</feature>
<feature type="compositionally biased region" description="Low complexity" evidence="10">
    <location>
        <begin position="65"/>
        <end position="78"/>
    </location>
</feature>
<evidence type="ECO:0000313" key="13">
    <source>
        <dbReference type="Proteomes" id="UP001164286"/>
    </source>
</evidence>
<protein>
    <recommendedName>
        <fullName evidence="1">non-specific serine/threonine protein kinase</fullName>
        <ecNumber evidence="1">2.7.11.1</ecNumber>
    </recommendedName>
</protein>
<feature type="region of interest" description="Disordered" evidence="10">
    <location>
        <begin position="656"/>
        <end position="705"/>
    </location>
</feature>
<dbReference type="InterPro" id="IPR011009">
    <property type="entry name" value="Kinase-like_dom_sf"/>
</dbReference>
<accession>A0AA38HB96</accession>
<evidence type="ECO:0000256" key="4">
    <source>
        <dbReference type="ARBA" id="ARBA00022741"/>
    </source>
</evidence>
<evidence type="ECO:0000256" key="7">
    <source>
        <dbReference type="ARBA" id="ARBA00047899"/>
    </source>
</evidence>
<keyword evidence="6 9" id="KW-0067">ATP-binding</keyword>
<feature type="region of interest" description="Disordered" evidence="10">
    <location>
        <begin position="278"/>
        <end position="311"/>
    </location>
</feature>
<dbReference type="PROSITE" id="PS50011">
    <property type="entry name" value="PROTEIN_KINASE_DOM"/>
    <property type="match status" value="1"/>
</dbReference>
<feature type="binding site" evidence="9">
    <location>
        <position position="141"/>
    </location>
    <ligand>
        <name>ATP</name>
        <dbReference type="ChEBI" id="CHEBI:30616"/>
    </ligand>
</feature>
<evidence type="ECO:0000256" key="10">
    <source>
        <dbReference type="SAM" id="MobiDB-lite"/>
    </source>
</evidence>
<dbReference type="PROSITE" id="PS00108">
    <property type="entry name" value="PROTEIN_KINASE_ST"/>
    <property type="match status" value="1"/>
</dbReference>
<dbReference type="GO" id="GO:0005524">
    <property type="term" value="F:ATP binding"/>
    <property type="evidence" value="ECO:0007669"/>
    <property type="project" value="UniProtKB-UniRule"/>
</dbReference>
<keyword evidence="5 12" id="KW-0418">Kinase</keyword>
<dbReference type="PANTHER" id="PTHR47634:SF9">
    <property type="entry name" value="PROTEIN KINASE DOMAIN-CONTAINING PROTEIN-RELATED"/>
    <property type="match status" value="1"/>
</dbReference>
<keyword evidence="4 9" id="KW-0547">Nucleotide-binding</keyword>
<dbReference type="GO" id="GO:0000245">
    <property type="term" value="P:spliceosomal complex assembly"/>
    <property type="evidence" value="ECO:0007669"/>
    <property type="project" value="TreeGrafter"/>
</dbReference>
<keyword evidence="3" id="KW-0808">Transferase</keyword>
<dbReference type="AlphaFoldDB" id="A0AA38HB96"/>
<feature type="compositionally biased region" description="Polar residues" evidence="10">
    <location>
        <begin position="337"/>
        <end position="379"/>
    </location>
</feature>
<feature type="region of interest" description="Disordered" evidence="10">
    <location>
        <begin position="1"/>
        <end position="97"/>
    </location>
</feature>
<comment type="catalytic activity">
    <reaction evidence="8">
        <text>L-seryl-[protein] + ATP = O-phospho-L-seryl-[protein] + ADP + H(+)</text>
        <dbReference type="Rhea" id="RHEA:17989"/>
        <dbReference type="Rhea" id="RHEA-COMP:9863"/>
        <dbReference type="Rhea" id="RHEA-COMP:11604"/>
        <dbReference type="ChEBI" id="CHEBI:15378"/>
        <dbReference type="ChEBI" id="CHEBI:29999"/>
        <dbReference type="ChEBI" id="CHEBI:30616"/>
        <dbReference type="ChEBI" id="CHEBI:83421"/>
        <dbReference type="ChEBI" id="CHEBI:456216"/>
        <dbReference type="EC" id="2.7.11.1"/>
    </reaction>
</comment>
<evidence type="ECO:0000256" key="9">
    <source>
        <dbReference type="PROSITE-ProRule" id="PRU10141"/>
    </source>
</evidence>
<comment type="catalytic activity">
    <reaction evidence="7">
        <text>L-threonyl-[protein] + ATP = O-phospho-L-threonyl-[protein] + ADP + H(+)</text>
        <dbReference type="Rhea" id="RHEA:46608"/>
        <dbReference type="Rhea" id="RHEA-COMP:11060"/>
        <dbReference type="Rhea" id="RHEA-COMP:11605"/>
        <dbReference type="ChEBI" id="CHEBI:15378"/>
        <dbReference type="ChEBI" id="CHEBI:30013"/>
        <dbReference type="ChEBI" id="CHEBI:30616"/>
        <dbReference type="ChEBI" id="CHEBI:61977"/>
        <dbReference type="ChEBI" id="CHEBI:456216"/>
        <dbReference type="EC" id="2.7.11.1"/>
    </reaction>
</comment>
<feature type="compositionally biased region" description="Basic and acidic residues" evidence="10">
    <location>
        <begin position="16"/>
        <end position="28"/>
    </location>
</feature>
<feature type="compositionally biased region" description="Low complexity" evidence="10">
    <location>
        <begin position="662"/>
        <end position="685"/>
    </location>
</feature>
<dbReference type="FunFam" id="3.30.200.20:FF:000076">
    <property type="entry name" value="CMGC/SRPK protein kinase"/>
    <property type="match status" value="1"/>
</dbReference>
<dbReference type="FunFam" id="1.10.510.10:FF:000541">
    <property type="entry name" value="CMGC/SRPK protein kinase"/>
    <property type="match status" value="1"/>
</dbReference>
<evidence type="ECO:0000313" key="12">
    <source>
        <dbReference type="EMBL" id="KAI9637233.1"/>
    </source>
</evidence>
<dbReference type="EC" id="2.7.11.1" evidence="1"/>
<gene>
    <name evidence="12" type="ORF">MKK02DRAFT_24394</name>
</gene>
<dbReference type="Gene3D" id="1.10.510.10">
    <property type="entry name" value="Transferase(Phosphotransferase) domain 1"/>
    <property type="match status" value="1"/>
</dbReference>
<dbReference type="GO" id="GO:0005634">
    <property type="term" value="C:nucleus"/>
    <property type="evidence" value="ECO:0007669"/>
    <property type="project" value="TreeGrafter"/>
</dbReference>
<dbReference type="InterPro" id="IPR017441">
    <property type="entry name" value="Protein_kinase_ATP_BS"/>
</dbReference>
<dbReference type="InterPro" id="IPR051334">
    <property type="entry name" value="SRPK"/>
</dbReference>
<evidence type="ECO:0000256" key="2">
    <source>
        <dbReference type="ARBA" id="ARBA00022527"/>
    </source>
</evidence>
<feature type="compositionally biased region" description="Polar residues" evidence="10">
    <location>
        <begin position="390"/>
        <end position="402"/>
    </location>
</feature>
<dbReference type="PANTHER" id="PTHR47634">
    <property type="entry name" value="PROTEIN KINASE DOMAIN-CONTAINING PROTEIN-RELATED"/>
    <property type="match status" value="1"/>
</dbReference>
<dbReference type="GO" id="GO:0004674">
    <property type="term" value="F:protein serine/threonine kinase activity"/>
    <property type="evidence" value="ECO:0007669"/>
    <property type="project" value="UniProtKB-KW"/>
</dbReference>
<dbReference type="EMBL" id="JAKWFO010000004">
    <property type="protein sequence ID" value="KAI9637233.1"/>
    <property type="molecule type" value="Genomic_DNA"/>
</dbReference>
<comment type="caution">
    <text evidence="12">The sequence shown here is derived from an EMBL/GenBank/DDBJ whole genome shotgun (WGS) entry which is preliminary data.</text>
</comment>
<dbReference type="InterPro" id="IPR008271">
    <property type="entry name" value="Ser/Thr_kinase_AS"/>
</dbReference>
<sequence>MEGRAEVQPASWYSWEHADEHSEPEHGRGLTRPESPLLIHPTNAKSANRHQRAHAPLSVPPPPVHSTSASGTSLSVSHDTSVMTEEEEDLEDYRPGGYHPVNIGDDFNGGRYMIVRKLGWGHFSTVWLARDNHTSRHVALKVVKSDGHYTETALDEIQLLQRVVTSSERHAGRHHVVGLVDNFKHEGPNGKHVCMVFEVLGENLLGLIKRYQHRGVPQHIVKQIAKQVLLGLDYLHTECKIIHTDLKPENVLICIEDVESVVQAELASCPAAVPTKLVGVPPSQGRLGNQTPRKDSILASQPLASPSSSYGTSPMLDKYGFGMSKISGAGSMAKSAAQMSSHPGSSSISLEPTHSNSEPPSNTATPSHTVIATPATTPDSGLGRNDELRISTSVLSTGSASPPVQPHDGHSHSKQASAISDATTSPSSTHVNNLQDHEAHLNPHPYPQDEDGGVAPIAGDPNTLPPPFPYDPESLEKITVKIADLGNACWVDHHFTNDIQTRQYRCPEIILGTKWNQSVDIWSAACLFFELLTGDYLFDPQPGVKYDKDDDHMAQVMELLGEMPKSLALSGKYSQEMFTRRGELRHISRLRFWPLMQVLKEKYLMEQAEAELLSSFLSPMLNYYPDSRATAGDMARHPWLSGVVVDGEIEMEKLGAAGPGGAADAAQAAAGGPVPSSSSSSNAAGSGSGKKDSGGAKKKGKGALEEVMKLGPAVKGMVGMGRI</sequence>
<evidence type="ECO:0000256" key="1">
    <source>
        <dbReference type="ARBA" id="ARBA00012513"/>
    </source>
</evidence>
<evidence type="ECO:0000256" key="8">
    <source>
        <dbReference type="ARBA" id="ARBA00048679"/>
    </source>
</evidence>
<evidence type="ECO:0000256" key="3">
    <source>
        <dbReference type="ARBA" id="ARBA00022679"/>
    </source>
</evidence>
<organism evidence="12 13">
    <name type="scientific">Dioszegia hungarica</name>
    <dbReference type="NCBI Taxonomy" id="4972"/>
    <lineage>
        <taxon>Eukaryota</taxon>
        <taxon>Fungi</taxon>
        <taxon>Dikarya</taxon>
        <taxon>Basidiomycota</taxon>
        <taxon>Agaricomycotina</taxon>
        <taxon>Tremellomycetes</taxon>
        <taxon>Tremellales</taxon>
        <taxon>Bulleribasidiaceae</taxon>
        <taxon>Dioszegia</taxon>
    </lineage>
</organism>
<dbReference type="Gene3D" id="3.30.200.20">
    <property type="entry name" value="Phosphorylase Kinase, domain 1"/>
    <property type="match status" value="1"/>
</dbReference>
<feature type="compositionally biased region" description="Polar residues" evidence="10">
    <location>
        <begin position="414"/>
        <end position="434"/>
    </location>
</feature>
<evidence type="ECO:0000256" key="5">
    <source>
        <dbReference type="ARBA" id="ARBA00022777"/>
    </source>
</evidence>
<keyword evidence="13" id="KW-1185">Reference proteome</keyword>
<feature type="domain" description="Protein kinase" evidence="11">
    <location>
        <begin position="112"/>
        <end position="640"/>
    </location>
</feature>
<reference evidence="12" key="1">
    <citation type="journal article" date="2022" name="G3 (Bethesda)">
        <title>High quality genome of the basidiomycete yeast Dioszegia hungarica PDD-24b-2 isolated from cloud water.</title>
        <authorList>
            <person name="Jarrige D."/>
            <person name="Haridas S."/>
            <person name="Bleykasten-Grosshans C."/>
            <person name="Joly M."/>
            <person name="Nadalig T."/>
            <person name="Sancelme M."/>
            <person name="Vuilleumier S."/>
            <person name="Grigoriev I.V."/>
            <person name="Amato P."/>
            <person name="Bringel F."/>
        </authorList>
    </citation>
    <scope>NUCLEOTIDE SEQUENCE</scope>
    <source>
        <strain evidence="12">PDD-24b-2</strain>
    </source>
</reference>
<dbReference type="Proteomes" id="UP001164286">
    <property type="component" value="Unassembled WGS sequence"/>
</dbReference>
<keyword evidence="2" id="KW-0723">Serine/threonine-protein kinase</keyword>
<dbReference type="GO" id="GO:0050684">
    <property type="term" value="P:regulation of mRNA processing"/>
    <property type="evidence" value="ECO:0007669"/>
    <property type="project" value="TreeGrafter"/>
</dbReference>
<dbReference type="InterPro" id="IPR000719">
    <property type="entry name" value="Prot_kinase_dom"/>
</dbReference>
<name>A0AA38HB96_9TREE</name>
<proteinExistence type="predicted"/>
<dbReference type="GeneID" id="77726092"/>